<feature type="compositionally biased region" description="Basic and acidic residues" evidence="1">
    <location>
        <begin position="14"/>
        <end position="27"/>
    </location>
</feature>
<evidence type="ECO:0000259" key="2">
    <source>
        <dbReference type="Pfam" id="PF23843"/>
    </source>
</evidence>
<name>A0A7W2PSD0_9PSED</name>
<dbReference type="EMBL" id="JACGCX010000002">
    <property type="protein sequence ID" value="MBA6096339.1"/>
    <property type="molecule type" value="Genomic_DNA"/>
</dbReference>
<dbReference type="Pfam" id="PF23843">
    <property type="entry name" value="DUF7210"/>
    <property type="match status" value="1"/>
</dbReference>
<dbReference type="InterPro" id="IPR055634">
    <property type="entry name" value="DUF7210"/>
</dbReference>
<dbReference type="EMBL" id="JAOCBV010000001">
    <property type="protein sequence ID" value="MDH0757708.1"/>
    <property type="molecule type" value="Genomic_DNA"/>
</dbReference>
<reference evidence="5 8" key="2">
    <citation type="submission" date="2022-09" db="EMBL/GenBank/DDBJ databases">
        <title>Intensive care unit water sources are persistently colonized with multi-drug resistant bacteria and are the site of extensive horizontal gene transfer of antibiotic resistance genes.</title>
        <authorList>
            <person name="Diorio-Toth L."/>
        </authorList>
    </citation>
    <scope>NUCLEOTIDE SEQUENCE [LARGE SCALE GENOMIC DNA]</scope>
    <source>
        <strain evidence="5 8">GD03901</strain>
    </source>
</reference>
<accession>A0A7W2PSD0</accession>
<feature type="domain" description="DUF7210" evidence="2">
    <location>
        <begin position="1"/>
        <end position="38"/>
    </location>
</feature>
<evidence type="ECO:0000313" key="4">
    <source>
        <dbReference type="EMBL" id="MBA6096339.1"/>
    </source>
</evidence>
<dbReference type="AlphaFoldDB" id="A0A7W2PSD0"/>
<gene>
    <name evidence="3" type="ORF">H4C44_07365</name>
    <name evidence="4" type="ORF">H4C80_04160</name>
    <name evidence="5" type="ORF">N5C70_13475</name>
</gene>
<evidence type="ECO:0000313" key="3">
    <source>
        <dbReference type="EMBL" id="MBA6058987.1"/>
    </source>
</evidence>
<comment type="caution">
    <text evidence="3">The sequence shown here is derived from an EMBL/GenBank/DDBJ whole genome shotgun (WGS) entry which is preliminary data.</text>
</comment>
<sequence>MKIRALGPLTGASGEREKGEEFEVTKEQGEGLIARGYAEAVVDKAVKPAKADQAKE</sequence>
<protein>
    <recommendedName>
        <fullName evidence="2">DUF7210 domain-containing protein</fullName>
    </recommendedName>
</protein>
<dbReference type="Proteomes" id="UP000556620">
    <property type="component" value="Unassembled WGS sequence"/>
</dbReference>
<dbReference type="Proteomes" id="UP000545074">
    <property type="component" value="Unassembled WGS sequence"/>
</dbReference>
<feature type="region of interest" description="Disordered" evidence="1">
    <location>
        <begin position="1"/>
        <end position="27"/>
    </location>
</feature>
<proteinExistence type="predicted"/>
<dbReference type="Proteomes" id="UP001160152">
    <property type="component" value="Unassembled WGS sequence"/>
</dbReference>
<reference evidence="6 7" key="1">
    <citation type="submission" date="2020-07" db="EMBL/GenBank/DDBJ databases">
        <title>Diversity of carbapenemase encoding genes among Pseudomonas putida group clinical isolates in a tertiary Brazilian hospital.</title>
        <authorList>
            <person name="Alberto-Lei F."/>
            <person name="Nodari C.S."/>
            <person name="Streling A.P."/>
            <person name="Paulino J.T."/>
            <person name="Bessa-Neto F.O."/>
            <person name="Cayo R."/>
            <person name="Gales A.C."/>
        </authorList>
    </citation>
    <scope>NUCLEOTIDE SEQUENCE [LARGE SCALE GENOMIC DNA]</scope>
    <source>
        <strain evidence="4 6">12815</strain>
        <strain evidence="3 7">14535</strain>
    </source>
</reference>
<evidence type="ECO:0000256" key="1">
    <source>
        <dbReference type="SAM" id="MobiDB-lite"/>
    </source>
</evidence>
<dbReference type="EMBL" id="JACGCU010000008">
    <property type="protein sequence ID" value="MBA6058987.1"/>
    <property type="molecule type" value="Genomic_DNA"/>
</dbReference>
<dbReference type="RefSeq" id="WP_175442627.1">
    <property type="nucleotide sequence ID" value="NZ_BQIO01000004.1"/>
</dbReference>
<evidence type="ECO:0000313" key="7">
    <source>
        <dbReference type="Proteomes" id="UP000556620"/>
    </source>
</evidence>
<evidence type="ECO:0000313" key="5">
    <source>
        <dbReference type="EMBL" id="MDH0757708.1"/>
    </source>
</evidence>
<evidence type="ECO:0000313" key="8">
    <source>
        <dbReference type="Proteomes" id="UP001160152"/>
    </source>
</evidence>
<organism evidence="3 7">
    <name type="scientific">Pseudomonas juntendi</name>
    <dbReference type="NCBI Taxonomy" id="2666183"/>
    <lineage>
        <taxon>Bacteria</taxon>
        <taxon>Pseudomonadati</taxon>
        <taxon>Pseudomonadota</taxon>
        <taxon>Gammaproteobacteria</taxon>
        <taxon>Pseudomonadales</taxon>
        <taxon>Pseudomonadaceae</taxon>
        <taxon>Pseudomonas</taxon>
    </lineage>
</organism>
<evidence type="ECO:0000313" key="6">
    <source>
        <dbReference type="Proteomes" id="UP000545074"/>
    </source>
</evidence>